<sequence length="136" mass="15587">MDELDTLAKPPTSGNKQLFQRLGRPRLQPSTQRNRFRSPHPKMLRRATSSLSCTLPCYLYYEVTSLVFQLLFGTQPACVINQAPTLKCIIEIQMKLELTLDQTIYILNDILPGQLLAPSQTNDQHFKQFKFIDFAA</sequence>
<reference evidence="1 2" key="1">
    <citation type="submission" date="2019-05" db="EMBL/GenBank/DDBJ databases">
        <title>Emergence of the Ug99 lineage of the wheat stem rust pathogen through somatic hybridization.</title>
        <authorList>
            <person name="Li F."/>
            <person name="Upadhyaya N.M."/>
            <person name="Sperschneider J."/>
            <person name="Matny O."/>
            <person name="Nguyen-Phuc H."/>
            <person name="Mago R."/>
            <person name="Raley C."/>
            <person name="Miller M.E."/>
            <person name="Silverstein K.A.T."/>
            <person name="Henningsen E."/>
            <person name="Hirsch C.D."/>
            <person name="Visser B."/>
            <person name="Pretorius Z.A."/>
            <person name="Steffenson B.J."/>
            <person name="Schwessinger B."/>
            <person name="Dodds P.N."/>
            <person name="Figueroa M."/>
        </authorList>
    </citation>
    <scope>NUCLEOTIDE SEQUENCE [LARGE SCALE GENOMIC DNA]</scope>
    <source>
        <strain evidence="1">21-0</strain>
    </source>
</reference>
<gene>
    <name evidence="1" type="ORF">PGT21_026810</name>
</gene>
<protein>
    <submittedName>
        <fullName evidence="1">Uncharacterized protein</fullName>
    </submittedName>
</protein>
<accession>A0A5B0N7G9</accession>
<dbReference type="EMBL" id="VSWC01000118">
    <property type="protein sequence ID" value="KAA1084404.1"/>
    <property type="molecule type" value="Genomic_DNA"/>
</dbReference>
<evidence type="ECO:0000313" key="2">
    <source>
        <dbReference type="Proteomes" id="UP000324748"/>
    </source>
</evidence>
<dbReference type="AlphaFoldDB" id="A0A5B0N7G9"/>
<proteinExistence type="predicted"/>
<comment type="caution">
    <text evidence="1">The sequence shown here is derived from an EMBL/GenBank/DDBJ whole genome shotgun (WGS) entry which is preliminary data.</text>
</comment>
<dbReference type="Proteomes" id="UP000324748">
    <property type="component" value="Unassembled WGS sequence"/>
</dbReference>
<name>A0A5B0N7G9_PUCGR</name>
<keyword evidence="2" id="KW-1185">Reference proteome</keyword>
<organism evidence="1 2">
    <name type="scientific">Puccinia graminis f. sp. tritici</name>
    <dbReference type="NCBI Taxonomy" id="56615"/>
    <lineage>
        <taxon>Eukaryota</taxon>
        <taxon>Fungi</taxon>
        <taxon>Dikarya</taxon>
        <taxon>Basidiomycota</taxon>
        <taxon>Pucciniomycotina</taxon>
        <taxon>Pucciniomycetes</taxon>
        <taxon>Pucciniales</taxon>
        <taxon>Pucciniaceae</taxon>
        <taxon>Puccinia</taxon>
    </lineage>
</organism>
<evidence type="ECO:0000313" key="1">
    <source>
        <dbReference type="EMBL" id="KAA1084404.1"/>
    </source>
</evidence>